<evidence type="ECO:0000256" key="4">
    <source>
        <dbReference type="ARBA" id="ARBA00022729"/>
    </source>
</evidence>
<evidence type="ECO:0000259" key="9">
    <source>
        <dbReference type="Pfam" id="PF22572"/>
    </source>
</evidence>
<dbReference type="PANTHER" id="PTHR32546">
    <property type="entry name" value="G-PROTEIN COUPLED RECEPTOR 158-RELATED"/>
    <property type="match status" value="1"/>
</dbReference>
<keyword evidence="5" id="KW-0297">G-protein coupled receptor</keyword>
<keyword evidence="3" id="KW-1003">Cell membrane</keyword>
<evidence type="ECO:0000256" key="6">
    <source>
        <dbReference type="ARBA" id="ARBA00023170"/>
    </source>
</evidence>
<comment type="similarity">
    <text evidence="2">Belongs to the G-protein coupled receptor 3 family.</text>
</comment>
<dbReference type="Gene3D" id="3.30.450.20">
    <property type="entry name" value="PAS domain"/>
    <property type="match status" value="1"/>
</dbReference>
<dbReference type="EMBL" id="CAJOBI010347639">
    <property type="protein sequence ID" value="CAF5219012.1"/>
    <property type="molecule type" value="Genomic_DNA"/>
</dbReference>
<dbReference type="InterPro" id="IPR043458">
    <property type="entry name" value="GPR158/179"/>
</dbReference>
<keyword evidence="7" id="KW-0325">Glycoprotein</keyword>
<evidence type="ECO:0000313" key="11">
    <source>
        <dbReference type="EMBL" id="CAF5219575.1"/>
    </source>
</evidence>
<organism evidence="10 12">
    <name type="scientific">Rotaria magnacalcarata</name>
    <dbReference type="NCBI Taxonomy" id="392030"/>
    <lineage>
        <taxon>Eukaryota</taxon>
        <taxon>Metazoa</taxon>
        <taxon>Spiralia</taxon>
        <taxon>Gnathifera</taxon>
        <taxon>Rotifera</taxon>
        <taxon>Eurotatoria</taxon>
        <taxon>Bdelloidea</taxon>
        <taxon>Philodinida</taxon>
        <taxon>Philodinidae</taxon>
        <taxon>Rotaria</taxon>
    </lineage>
</organism>
<proteinExistence type="inferred from homology"/>
<sequence>MYKLRDVPQNFEFYGPPHPEDPQGPTLWTRPYFDCGRSDKWIISSVSPIVDIYPRHTEYRHLQSMRNLAVAVTHIDFLMTDINQCIEVGQTSAQTNDPQSKQPNLFAGTDKCKPTTRCEPLFGFGFRRGGYQCLCQPGFRYPPYQDGPFKGYVIEKATKEEYQNNFDCIKVE</sequence>
<gene>
    <name evidence="11" type="ORF">GIL414_LOCUS83559</name>
    <name evidence="10" type="ORF">SMN809_LOCUS81226</name>
</gene>
<accession>A0A8S3JPB1</accession>
<dbReference type="Pfam" id="PF22572">
    <property type="entry name" value="GPR158_179_EC"/>
    <property type="match status" value="1"/>
</dbReference>
<evidence type="ECO:0000313" key="12">
    <source>
        <dbReference type="Proteomes" id="UP000676336"/>
    </source>
</evidence>
<keyword evidence="6" id="KW-0675">Receptor</keyword>
<evidence type="ECO:0000256" key="8">
    <source>
        <dbReference type="ARBA" id="ARBA00023224"/>
    </source>
</evidence>
<dbReference type="PANTHER" id="PTHR32546:SF25">
    <property type="entry name" value="MIP05539P"/>
    <property type="match status" value="1"/>
</dbReference>
<dbReference type="GO" id="GO:0005886">
    <property type="term" value="C:plasma membrane"/>
    <property type="evidence" value="ECO:0007669"/>
    <property type="project" value="UniProtKB-SubCell"/>
</dbReference>
<dbReference type="EMBL" id="CAJOBJ010363445">
    <property type="protein sequence ID" value="CAF5219575.1"/>
    <property type="molecule type" value="Genomic_DNA"/>
</dbReference>
<evidence type="ECO:0000256" key="1">
    <source>
        <dbReference type="ARBA" id="ARBA00004651"/>
    </source>
</evidence>
<dbReference type="InterPro" id="IPR054714">
    <property type="entry name" value="GPR158_179_extracellular"/>
</dbReference>
<evidence type="ECO:0000256" key="3">
    <source>
        <dbReference type="ARBA" id="ARBA00022475"/>
    </source>
</evidence>
<keyword evidence="4" id="KW-0732">Signal</keyword>
<dbReference type="Proteomes" id="UP000681720">
    <property type="component" value="Unassembled WGS sequence"/>
</dbReference>
<feature type="domain" description="GPR158/179 extracellular" evidence="9">
    <location>
        <begin position="28"/>
        <end position="139"/>
    </location>
</feature>
<dbReference type="AlphaFoldDB" id="A0A8S3JPB1"/>
<evidence type="ECO:0000313" key="10">
    <source>
        <dbReference type="EMBL" id="CAF5219012.1"/>
    </source>
</evidence>
<feature type="non-terminal residue" evidence="10">
    <location>
        <position position="1"/>
    </location>
</feature>
<evidence type="ECO:0000256" key="5">
    <source>
        <dbReference type="ARBA" id="ARBA00023040"/>
    </source>
</evidence>
<dbReference type="GO" id="GO:0004930">
    <property type="term" value="F:G protein-coupled receptor activity"/>
    <property type="evidence" value="ECO:0007669"/>
    <property type="project" value="UniProtKB-KW"/>
</dbReference>
<evidence type="ECO:0000256" key="2">
    <source>
        <dbReference type="ARBA" id="ARBA00007242"/>
    </source>
</evidence>
<evidence type="ECO:0000256" key="7">
    <source>
        <dbReference type="ARBA" id="ARBA00023180"/>
    </source>
</evidence>
<comment type="caution">
    <text evidence="10">The sequence shown here is derived from an EMBL/GenBank/DDBJ whole genome shotgun (WGS) entry which is preliminary data.</text>
</comment>
<reference evidence="10" key="1">
    <citation type="submission" date="2021-02" db="EMBL/GenBank/DDBJ databases">
        <authorList>
            <person name="Nowell W R."/>
        </authorList>
    </citation>
    <scope>NUCLEOTIDE SEQUENCE</scope>
</reference>
<comment type="subcellular location">
    <subcellularLocation>
        <location evidence="1">Cell membrane</location>
        <topology evidence="1">Multi-pass membrane protein</topology>
    </subcellularLocation>
</comment>
<dbReference type="Proteomes" id="UP000676336">
    <property type="component" value="Unassembled WGS sequence"/>
</dbReference>
<keyword evidence="8" id="KW-0807">Transducer</keyword>
<keyword evidence="3" id="KW-0472">Membrane</keyword>
<name>A0A8S3JPB1_9BILA</name>
<protein>
    <recommendedName>
        <fullName evidence="9">GPR158/179 extracellular domain-containing protein</fullName>
    </recommendedName>
</protein>